<evidence type="ECO:0000256" key="9">
    <source>
        <dbReference type="ARBA" id="ARBA00022741"/>
    </source>
</evidence>
<feature type="transmembrane region" description="Helical" evidence="15">
    <location>
        <begin position="26"/>
        <end position="50"/>
    </location>
</feature>
<keyword evidence="6" id="KW-0597">Phosphoprotein</keyword>
<dbReference type="SMART" id="SM00388">
    <property type="entry name" value="HisKA"/>
    <property type="match status" value="1"/>
</dbReference>
<evidence type="ECO:0000256" key="2">
    <source>
        <dbReference type="ARBA" id="ARBA00004429"/>
    </source>
</evidence>
<feature type="domain" description="HAMP" evidence="17">
    <location>
        <begin position="193"/>
        <end position="245"/>
    </location>
</feature>
<dbReference type="Pfam" id="PF00672">
    <property type="entry name" value="HAMP"/>
    <property type="match status" value="1"/>
</dbReference>
<dbReference type="InterPro" id="IPR003594">
    <property type="entry name" value="HATPase_dom"/>
</dbReference>
<evidence type="ECO:0000256" key="5">
    <source>
        <dbReference type="ARBA" id="ARBA00022519"/>
    </source>
</evidence>
<proteinExistence type="predicted"/>
<accession>A0A317EI15</accession>
<evidence type="ECO:0000256" key="8">
    <source>
        <dbReference type="ARBA" id="ARBA00022692"/>
    </source>
</evidence>
<name>A0A317EI15_9PROT</name>
<keyword evidence="9" id="KW-0547">Nucleotide-binding</keyword>
<dbReference type="PROSITE" id="PS50885">
    <property type="entry name" value="HAMP"/>
    <property type="match status" value="1"/>
</dbReference>
<gene>
    <name evidence="18" type="ORF">DKG74_03565</name>
</gene>
<evidence type="ECO:0000256" key="10">
    <source>
        <dbReference type="ARBA" id="ARBA00022777"/>
    </source>
</evidence>
<comment type="catalytic activity">
    <reaction evidence="1">
        <text>ATP + protein L-histidine = ADP + protein N-phospho-L-histidine.</text>
        <dbReference type="EC" id="2.7.13.3"/>
    </reaction>
</comment>
<evidence type="ECO:0000256" key="14">
    <source>
        <dbReference type="ARBA" id="ARBA00023136"/>
    </source>
</evidence>
<evidence type="ECO:0000256" key="4">
    <source>
        <dbReference type="ARBA" id="ARBA00022475"/>
    </source>
</evidence>
<dbReference type="EMBL" id="QGLE01000002">
    <property type="protein sequence ID" value="PWR24865.1"/>
    <property type="molecule type" value="Genomic_DNA"/>
</dbReference>
<keyword evidence="11" id="KW-0067">ATP-binding</keyword>
<sequence length="451" mass="49848">MAELIRQPDAIDRAGRFIRQILPKNLFARALIIIVAPVLLSQSILSFIFIDRHWELVTRRFCNAVAGDISYVIAELDIAPGADNTRMFVRARQSMQLDASYAPGAALPEPVEVRYPILERVLRTELTRVVGLPMTIDAASDADNIHLAFDLGEGVLRVSLPLKRITTSTNELLFFWMVGLSVLLLTVAILFLRNQIRPIVRLTEAAEAFGKGQPIGEFKPSGAREVRRAAAAFIAMRQRIERHLRQRTEMLAGISHDLRTPLTRMKLRLAMMGGGEDEAELTRDVEDLERMIEEFLAFARGQEGEQPAEVDVAALIGEAVGAANAGHRPTPVEMPALEPLTVTIRRQAVKRCLTNLIDNAQRHAGHVRVSMAVSDRWIEIVVDDDGPGIPDTRREDAFRPFVRLDAARNPTDGGVGLGLAIARDVARSHGGDIFLETGPMGGLRARIRLPV</sequence>
<keyword evidence="4" id="KW-1003">Cell membrane</keyword>
<keyword evidence="10 18" id="KW-0418">Kinase</keyword>
<dbReference type="GO" id="GO:0005886">
    <property type="term" value="C:plasma membrane"/>
    <property type="evidence" value="ECO:0007669"/>
    <property type="project" value="UniProtKB-SubCell"/>
</dbReference>
<dbReference type="CDD" id="cd00082">
    <property type="entry name" value="HisKA"/>
    <property type="match status" value="1"/>
</dbReference>
<evidence type="ECO:0000313" key="19">
    <source>
        <dbReference type="Proteomes" id="UP000245461"/>
    </source>
</evidence>
<dbReference type="Pfam" id="PF00512">
    <property type="entry name" value="HisKA"/>
    <property type="match status" value="1"/>
</dbReference>
<evidence type="ECO:0000256" key="11">
    <source>
        <dbReference type="ARBA" id="ARBA00022840"/>
    </source>
</evidence>
<dbReference type="SUPFAM" id="SSF47384">
    <property type="entry name" value="Homodimeric domain of signal transducing histidine kinase"/>
    <property type="match status" value="1"/>
</dbReference>
<dbReference type="InterPro" id="IPR004358">
    <property type="entry name" value="Sig_transdc_His_kin-like_C"/>
</dbReference>
<dbReference type="InterPro" id="IPR036097">
    <property type="entry name" value="HisK_dim/P_sf"/>
</dbReference>
<dbReference type="OrthoDB" id="9804645at2"/>
<feature type="transmembrane region" description="Helical" evidence="15">
    <location>
        <begin position="173"/>
        <end position="192"/>
    </location>
</feature>
<dbReference type="InterPro" id="IPR036890">
    <property type="entry name" value="HATPase_C_sf"/>
</dbReference>
<evidence type="ECO:0000256" key="3">
    <source>
        <dbReference type="ARBA" id="ARBA00012438"/>
    </source>
</evidence>
<dbReference type="AlphaFoldDB" id="A0A317EI15"/>
<evidence type="ECO:0000256" key="7">
    <source>
        <dbReference type="ARBA" id="ARBA00022679"/>
    </source>
</evidence>
<evidence type="ECO:0000256" key="13">
    <source>
        <dbReference type="ARBA" id="ARBA00023012"/>
    </source>
</evidence>
<dbReference type="InterPro" id="IPR005467">
    <property type="entry name" value="His_kinase_dom"/>
</dbReference>
<dbReference type="Gene3D" id="1.10.287.130">
    <property type="match status" value="1"/>
</dbReference>
<dbReference type="InterPro" id="IPR003661">
    <property type="entry name" value="HisK_dim/P_dom"/>
</dbReference>
<keyword evidence="19" id="KW-1185">Reference proteome</keyword>
<evidence type="ECO:0000256" key="6">
    <source>
        <dbReference type="ARBA" id="ARBA00022553"/>
    </source>
</evidence>
<dbReference type="Gene3D" id="3.30.565.10">
    <property type="entry name" value="Histidine kinase-like ATPase, C-terminal domain"/>
    <property type="match status" value="1"/>
</dbReference>
<feature type="domain" description="Histidine kinase" evidence="16">
    <location>
        <begin position="253"/>
        <end position="451"/>
    </location>
</feature>
<comment type="subcellular location">
    <subcellularLocation>
        <location evidence="2">Cell inner membrane</location>
        <topology evidence="2">Multi-pass membrane protein</topology>
    </subcellularLocation>
</comment>
<dbReference type="GO" id="GO:0000155">
    <property type="term" value="F:phosphorelay sensor kinase activity"/>
    <property type="evidence" value="ECO:0007669"/>
    <property type="project" value="InterPro"/>
</dbReference>
<dbReference type="InterPro" id="IPR050980">
    <property type="entry name" value="2C_sensor_his_kinase"/>
</dbReference>
<dbReference type="SUPFAM" id="SSF55874">
    <property type="entry name" value="ATPase domain of HSP90 chaperone/DNA topoisomerase II/histidine kinase"/>
    <property type="match status" value="1"/>
</dbReference>
<reference evidence="18 19" key="1">
    <citation type="submission" date="2018-05" db="EMBL/GenBank/DDBJ databases">
        <title>Zavarzinia sp. HR-AS.</title>
        <authorList>
            <person name="Lee Y."/>
            <person name="Jeon C.O."/>
        </authorList>
    </citation>
    <scope>NUCLEOTIDE SEQUENCE [LARGE SCALE GENOMIC DNA]</scope>
    <source>
        <strain evidence="18 19">HR-AS</strain>
    </source>
</reference>
<keyword evidence="14 15" id="KW-0472">Membrane</keyword>
<keyword evidence="7" id="KW-0808">Transferase</keyword>
<dbReference type="Pfam" id="PF02518">
    <property type="entry name" value="HATPase_c"/>
    <property type="match status" value="1"/>
</dbReference>
<dbReference type="PROSITE" id="PS50109">
    <property type="entry name" value="HIS_KIN"/>
    <property type="match status" value="1"/>
</dbReference>
<dbReference type="SMART" id="SM00387">
    <property type="entry name" value="HATPase_c"/>
    <property type="match status" value="1"/>
</dbReference>
<dbReference type="PANTHER" id="PTHR44936:SF5">
    <property type="entry name" value="SENSOR HISTIDINE KINASE ENVZ"/>
    <property type="match status" value="1"/>
</dbReference>
<dbReference type="RefSeq" id="WP_109902736.1">
    <property type="nucleotide sequence ID" value="NZ_QGLE01000002.1"/>
</dbReference>
<organism evidence="18 19">
    <name type="scientific">Zavarzinia aquatilis</name>
    <dbReference type="NCBI Taxonomy" id="2211142"/>
    <lineage>
        <taxon>Bacteria</taxon>
        <taxon>Pseudomonadati</taxon>
        <taxon>Pseudomonadota</taxon>
        <taxon>Alphaproteobacteria</taxon>
        <taxon>Rhodospirillales</taxon>
        <taxon>Zavarziniaceae</taxon>
        <taxon>Zavarzinia</taxon>
    </lineage>
</organism>
<evidence type="ECO:0000256" key="12">
    <source>
        <dbReference type="ARBA" id="ARBA00022989"/>
    </source>
</evidence>
<keyword evidence="12 15" id="KW-1133">Transmembrane helix</keyword>
<dbReference type="GO" id="GO:0005524">
    <property type="term" value="F:ATP binding"/>
    <property type="evidence" value="ECO:0007669"/>
    <property type="project" value="UniProtKB-KW"/>
</dbReference>
<dbReference type="PANTHER" id="PTHR44936">
    <property type="entry name" value="SENSOR PROTEIN CREC"/>
    <property type="match status" value="1"/>
</dbReference>
<evidence type="ECO:0000259" key="17">
    <source>
        <dbReference type="PROSITE" id="PS50885"/>
    </source>
</evidence>
<comment type="caution">
    <text evidence="18">The sequence shown here is derived from an EMBL/GenBank/DDBJ whole genome shotgun (WGS) entry which is preliminary data.</text>
</comment>
<evidence type="ECO:0000256" key="15">
    <source>
        <dbReference type="SAM" id="Phobius"/>
    </source>
</evidence>
<evidence type="ECO:0000256" key="1">
    <source>
        <dbReference type="ARBA" id="ARBA00000085"/>
    </source>
</evidence>
<dbReference type="PRINTS" id="PR00344">
    <property type="entry name" value="BCTRLSENSOR"/>
</dbReference>
<keyword evidence="13" id="KW-0902">Two-component regulatory system</keyword>
<dbReference type="SMART" id="SM00304">
    <property type="entry name" value="HAMP"/>
    <property type="match status" value="1"/>
</dbReference>
<keyword evidence="8 15" id="KW-0812">Transmembrane</keyword>
<evidence type="ECO:0000259" key="16">
    <source>
        <dbReference type="PROSITE" id="PS50109"/>
    </source>
</evidence>
<dbReference type="EC" id="2.7.13.3" evidence="3"/>
<evidence type="ECO:0000313" key="18">
    <source>
        <dbReference type="EMBL" id="PWR24865.1"/>
    </source>
</evidence>
<dbReference type="Proteomes" id="UP000245461">
    <property type="component" value="Unassembled WGS sequence"/>
</dbReference>
<dbReference type="InterPro" id="IPR003660">
    <property type="entry name" value="HAMP_dom"/>
</dbReference>
<keyword evidence="5" id="KW-0997">Cell inner membrane</keyword>
<protein>
    <recommendedName>
        <fullName evidence="3">histidine kinase</fullName>
        <ecNumber evidence="3">2.7.13.3</ecNumber>
    </recommendedName>
</protein>